<dbReference type="InterPro" id="IPR008822">
    <property type="entry name" value="Endonuclease_RusA-like"/>
</dbReference>
<accession>A0A084UDL7</accession>
<proteinExistence type="predicted"/>
<dbReference type="InterPro" id="IPR036614">
    <property type="entry name" value="RusA-like_sf"/>
</dbReference>
<reference evidence="1 2" key="1">
    <citation type="submission" date="2014-05" db="EMBL/GenBank/DDBJ databases">
        <title>Draft Genome Sequence of Nitratireductor basaltis Strain UMTGB225, A Marine Bacterium Isolated from Green Barrel Tunicate.</title>
        <authorList>
            <person name="Gan H.Y."/>
        </authorList>
    </citation>
    <scope>NUCLEOTIDE SEQUENCE [LARGE SCALE GENOMIC DNA]</scope>
    <source>
        <strain evidence="1 2">UMTGB225</strain>
    </source>
</reference>
<dbReference type="RefSeq" id="WP_152552995.1">
    <property type="nucleotide sequence ID" value="NZ_JMQM01000001.1"/>
</dbReference>
<dbReference type="GO" id="GO:0006310">
    <property type="term" value="P:DNA recombination"/>
    <property type="evidence" value="ECO:0007669"/>
    <property type="project" value="InterPro"/>
</dbReference>
<dbReference type="GO" id="GO:0006281">
    <property type="term" value="P:DNA repair"/>
    <property type="evidence" value="ECO:0007669"/>
    <property type="project" value="InterPro"/>
</dbReference>
<comment type="caution">
    <text evidence="1">The sequence shown here is derived from an EMBL/GenBank/DDBJ whole genome shotgun (WGS) entry which is preliminary data.</text>
</comment>
<dbReference type="STRING" id="472175.EL18_02095"/>
<dbReference type="Gene3D" id="3.30.1330.70">
    <property type="entry name" value="Holliday junction resolvase RusA"/>
    <property type="match status" value="1"/>
</dbReference>
<dbReference type="SUPFAM" id="SSF103084">
    <property type="entry name" value="Holliday junction resolvase RusA"/>
    <property type="match status" value="1"/>
</dbReference>
<name>A0A084UDL7_9HYPH</name>
<gene>
    <name evidence="1" type="ORF">EL18_02095</name>
</gene>
<dbReference type="PATRIC" id="fig|472175.3.peg.2093"/>
<dbReference type="GO" id="GO:0000287">
    <property type="term" value="F:magnesium ion binding"/>
    <property type="evidence" value="ECO:0007669"/>
    <property type="project" value="InterPro"/>
</dbReference>
<dbReference type="OrthoDB" id="7596919at2"/>
<dbReference type="Proteomes" id="UP000053675">
    <property type="component" value="Unassembled WGS sequence"/>
</dbReference>
<dbReference type="AlphaFoldDB" id="A0A084UDL7"/>
<evidence type="ECO:0000313" key="1">
    <source>
        <dbReference type="EMBL" id="KFB11053.1"/>
    </source>
</evidence>
<protein>
    <submittedName>
        <fullName evidence="1">Endodeoxyribonuclease RUS</fullName>
    </submittedName>
</protein>
<dbReference type="EMBL" id="JMQM01000001">
    <property type="protein sequence ID" value="KFB11053.1"/>
    <property type="molecule type" value="Genomic_DNA"/>
</dbReference>
<sequence length="122" mass="13804">MLTVELPMPPSIWKLYNGFGNKRRKSKLYKQWIDEAGWFLIQQRNAGGKHKQIKGDIAVEFEAYRPAGKKADIDNLLKASLDLLTTTGTICDDSQVVELTARWVDEGPPCVIRIRRTEAMAA</sequence>
<organism evidence="1 2">
    <name type="scientific">Nitratireductor basaltis</name>
    <dbReference type="NCBI Taxonomy" id="472175"/>
    <lineage>
        <taxon>Bacteria</taxon>
        <taxon>Pseudomonadati</taxon>
        <taxon>Pseudomonadota</taxon>
        <taxon>Alphaproteobacteria</taxon>
        <taxon>Hyphomicrobiales</taxon>
        <taxon>Phyllobacteriaceae</taxon>
        <taxon>Nitratireductor</taxon>
    </lineage>
</organism>
<evidence type="ECO:0000313" key="2">
    <source>
        <dbReference type="Proteomes" id="UP000053675"/>
    </source>
</evidence>
<dbReference type="eggNOG" id="COG4570">
    <property type="taxonomic scope" value="Bacteria"/>
</dbReference>
<keyword evidence="2" id="KW-1185">Reference proteome</keyword>
<dbReference type="Pfam" id="PF05866">
    <property type="entry name" value="RusA"/>
    <property type="match status" value="1"/>
</dbReference>